<gene>
    <name evidence="1" type="ORF">K466DRAFT_521547</name>
</gene>
<dbReference type="AlphaFoldDB" id="A0A5C3PGR4"/>
<reference evidence="1 2" key="1">
    <citation type="journal article" date="2019" name="Nat. Ecol. Evol.">
        <title>Megaphylogeny resolves global patterns of mushroom evolution.</title>
        <authorList>
            <person name="Varga T."/>
            <person name="Krizsan K."/>
            <person name="Foldi C."/>
            <person name="Dima B."/>
            <person name="Sanchez-Garcia M."/>
            <person name="Sanchez-Ramirez S."/>
            <person name="Szollosi G.J."/>
            <person name="Szarkandi J.G."/>
            <person name="Papp V."/>
            <person name="Albert L."/>
            <person name="Andreopoulos W."/>
            <person name="Angelini C."/>
            <person name="Antonin V."/>
            <person name="Barry K.W."/>
            <person name="Bougher N.L."/>
            <person name="Buchanan P."/>
            <person name="Buyck B."/>
            <person name="Bense V."/>
            <person name="Catcheside P."/>
            <person name="Chovatia M."/>
            <person name="Cooper J."/>
            <person name="Damon W."/>
            <person name="Desjardin D."/>
            <person name="Finy P."/>
            <person name="Geml J."/>
            <person name="Haridas S."/>
            <person name="Hughes K."/>
            <person name="Justo A."/>
            <person name="Karasinski D."/>
            <person name="Kautmanova I."/>
            <person name="Kiss B."/>
            <person name="Kocsube S."/>
            <person name="Kotiranta H."/>
            <person name="LaButti K.M."/>
            <person name="Lechner B.E."/>
            <person name="Liimatainen K."/>
            <person name="Lipzen A."/>
            <person name="Lukacs Z."/>
            <person name="Mihaltcheva S."/>
            <person name="Morgado L.N."/>
            <person name="Niskanen T."/>
            <person name="Noordeloos M.E."/>
            <person name="Ohm R.A."/>
            <person name="Ortiz-Santana B."/>
            <person name="Ovrebo C."/>
            <person name="Racz N."/>
            <person name="Riley R."/>
            <person name="Savchenko A."/>
            <person name="Shiryaev A."/>
            <person name="Soop K."/>
            <person name="Spirin V."/>
            <person name="Szebenyi C."/>
            <person name="Tomsovsky M."/>
            <person name="Tulloss R.E."/>
            <person name="Uehling J."/>
            <person name="Grigoriev I.V."/>
            <person name="Vagvolgyi C."/>
            <person name="Papp T."/>
            <person name="Martin F.M."/>
            <person name="Miettinen O."/>
            <person name="Hibbett D.S."/>
            <person name="Nagy L.G."/>
        </authorList>
    </citation>
    <scope>NUCLEOTIDE SEQUENCE [LARGE SCALE GENOMIC DNA]</scope>
    <source>
        <strain evidence="1 2">HHB13444</strain>
    </source>
</reference>
<dbReference type="Proteomes" id="UP000308197">
    <property type="component" value="Unassembled WGS sequence"/>
</dbReference>
<sequence>FVFALAFLGAVHANPLATSKTLTPLVHDVNAGHGFPVVDLDLGSVAAHGNVTVGKGGVHADSADSTYPAYIYICPVYNCASCYVYDLSEIPHEECLAFTFDFHSIAISQPSSEGLPFAVYSGPAGCGAFAQVPLVNTCYNTNGYVGRDVELTP</sequence>
<name>A0A5C3PGR4_9APHY</name>
<dbReference type="EMBL" id="ML211129">
    <property type="protein sequence ID" value="TFK88019.1"/>
    <property type="molecule type" value="Genomic_DNA"/>
</dbReference>
<dbReference type="InParanoid" id="A0A5C3PGR4"/>
<evidence type="ECO:0000313" key="1">
    <source>
        <dbReference type="EMBL" id="TFK88019.1"/>
    </source>
</evidence>
<proteinExistence type="predicted"/>
<accession>A0A5C3PGR4</accession>
<keyword evidence="2" id="KW-1185">Reference proteome</keyword>
<feature type="non-terminal residue" evidence="1">
    <location>
        <position position="1"/>
    </location>
</feature>
<evidence type="ECO:0000313" key="2">
    <source>
        <dbReference type="Proteomes" id="UP000308197"/>
    </source>
</evidence>
<organism evidence="1 2">
    <name type="scientific">Polyporus arcularius HHB13444</name>
    <dbReference type="NCBI Taxonomy" id="1314778"/>
    <lineage>
        <taxon>Eukaryota</taxon>
        <taxon>Fungi</taxon>
        <taxon>Dikarya</taxon>
        <taxon>Basidiomycota</taxon>
        <taxon>Agaricomycotina</taxon>
        <taxon>Agaricomycetes</taxon>
        <taxon>Polyporales</taxon>
        <taxon>Polyporaceae</taxon>
        <taxon>Polyporus</taxon>
    </lineage>
</organism>
<protein>
    <submittedName>
        <fullName evidence="1">Uncharacterized protein</fullName>
    </submittedName>
</protein>